<dbReference type="EMBL" id="JAMPKK010000059">
    <property type="protein sequence ID" value="MEP0867131.1"/>
    <property type="molecule type" value="Genomic_DNA"/>
</dbReference>
<evidence type="ECO:0000313" key="2">
    <source>
        <dbReference type="Proteomes" id="UP001442494"/>
    </source>
</evidence>
<keyword evidence="2" id="KW-1185">Reference proteome</keyword>
<accession>A0ABV0JUK1</accession>
<comment type="caution">
    <text evidence="1">The sequence shown here is derived from an EMBL/GenBank/DDBJ whole genome shotgun (WGS) entry which is preliminary data.</text>
</comment>
<protein>
    <submittedName>
        <fullName evidence="1">Uncharacterized protein</fullName>
    </submittedName>
</protein>
<name>A0ABV0JUK1_9CYAN</name>
<organism evidence="1 2">
    <name type="scientific">Funiculus sociatus GB2-A5</name>
    <dbReference type="NCBI Taxonomy" id="2933946"/>
    <lineage>
        <taxon>Bacteria</taxon>
        <taxon>Bacillati</taxon>
        <taxon>Cyanobacteriota</taxon>
        <taxon>Cyanophyceae</taxon>
        <taxon>Coleofasciculales</taxon>
        <taxon>Coleofasciculaceae</taxon>
        <taxon>Funiculus</taxon>
    </lineage>
</organism>
<evidence type="ECO:0000313" key="1">
    <source>
        <dbReference type="EMBL" id="MEP0867131.1"/>
    </source>
</evidence>
<gene>
    <name evidence="1" type="ORF">NDI37_22015</name>
</gene>
<sequence>MLDINGQHYPSEVRVLSLDDVKSLFDSLPLPEKEKFLGETLSDLPAESQMKILGKQMGESGLVVVMGGSNCCVNTDLCIQIQNAPNLDVEGIIEAVIARRQRDRSAKG</sequence>
<proteinExistence type="predicted"/>
<reference evidence="1 2" key="1">
    <citation type="submission" date="2022-04" db="EMBL/GenBank/DDBJ databases">
        <title>Positive selection, recombination, and allopatry shape intraspecific diversity of widespread and dominant cyanobacteria.</title>
        <authorList>
            <person name="Wei J."/>
            <person name="Shu W."/>
            <person name="Hu C."/>
        </authorList>
    </citation>
    <scope>NUCLEOTIDE SEQUENCE [LARGE SCALE GENOMIC DNA]</scope>
    <source>
        <strain evidence="1 2">GB2-A5</strain>
    </source>
</reference>
<dbReference type="Proteomes" id="UP001442494">
    <property type="component" value="Unassembled WGS sequence"/>
</dbReference>
<dbReference type="RefSeq" id="WP_190417188.1">
    <property type="nucleotide sequence ID" value="NZ_JAMPKK010000059.1"/>
</dbReference>